<evidence type="ECO:0000313" key="3">
    <source>
        <dbReference type="Proteomes" id="UP001165069"/>
    </source>
</evidence>
<accession>A0ABQ5QB16</accession>
<keyword evidence="3" id="KW-1185">Reference proteome</keyword>
<feature type="region of interest" description="Disordered" evidence="1">
    <location>
        <begin position="1"/>
        <end position="51"/>
    </location>
</feature>
<comment type="caution">
    <text evidence="2">The sequence shown here is derived from an EMBL/GenBank/DDBJ whole genome shotgun (WGS) entry which is preliminary data.</text>
</comment>
<dbReference type="EMBL" id="BSDE01000001">
    <property type="protein sequence ID" value="GLH72010.1"/>
    <property type="molecule type" value="Genomic_DNA"/>
</dbReference>
<organism evidence="2 3">
    <name type="scientific">Geothrix limicola</name>
    <dbReference type="NCBI Taxonomy" id="2927978"/>
    <lineage>
        <taxon>Bacteria</taxon>
        <taxon>Pseudomonadati</taxon>
        <taxon>Acidobacteriota</taxon>
        <taxon>Holophagae</taxon>
        <taxon>Holophagales</taxon>
        <taxon>Holophagaceae</taxon>
        <taxon>Geothrix</taxon>
    </lineage>
</organism>
<feature type="compositionally biased region" description="Basic and acidic residues" evidence="1">
    <location>
        <begin position="27"/>
        <end position="39"/>
    </location>
</feature>
<reference evidence="2 3" key="1">
    <citation type="journal article" date="2023" name="Antonie Van Leeuwenhoek">
        <title>Mesoterricola silvestris gen. nov., sp. nov., Mesoterricola sediminis sp. nov., Geothrix oryzae sp. nov., Geothrix edaphica sp. nov., Geothrix rubra sp. nov., and Geothrix limicola sp. nov., six novel members of Acidobacteriota isolated from soils.</title>
        <authorList>
            <person name="Itoh H."/>
            <person name="Sugisawa Y."/>
            <person name="Mise K."/>
            <person name="Xu Z."/>
            <person name="Kuniyasu M."/>
            <person name="Ushijima N."/>
            <person name="Kawano K."/>
            <person name="Kobayashi E."/>
            <person name="Shiratori Y."/>
            <person name="Masuda Y."/>
            <person name="Senoo K."/>
        </authorList>
    </citation>
    <scope>NUCLEOTIDE SEQUENCE [LARGE SCALE GENOMIC DNA]</scope>
    <source>
        <strain evidence="2 3">Red804</strain>
    </source>
</reference>
<evidence type="ECO:0000256" key="1">
    <source>
        <dbReference type="SAM" id="MobiDB-lite"/>
    </source>
</evidence>
<gene>
    <name evidence="2" type="ORF">GETHLI_05120</name>
</gene>
<evidence type="ECO:0000313" key="2">
    <source>
        <dbReference type="EMBL" id="GLH72010.1"/>
    </source>
</evidence>
<dbReference type="Proteomes" id="UP001165069">
    <property type="component" value="Unassembled WGS sequence"/>
</dbReference>
<protein>
    <submittedName>
        <fullName evidence="2">Uncharacterized protein</fullName>
    </submittedName>
</protein>
<proteinExistence type="predicted"/>
<name>A0ABQ5QB16_9BACT</name>
<sequence>MMERPSERPPSPRQARPEFPEPAGRPRTVDRPPTRDPRPSARAVPPARNLDAARAWQTRQTWRQGAWPAHATWQEHRAHRWESEHRTWTQRGGYGGYRIPETQFARTFGDRHTFRIGSRPMIYGGYPRFRCRGYWFLIVDPWPEFWVDDWYLWDDVYIDYDFDGYYLLDRRHPGVRLALMVSL</sequence>